<dbReference type="AlphaFoldDB" id="A0A4Y2BAT9"/>
<accession>A0A4Y2BAT9</accession>
<proteinExistence type="predicted"/>
<organism evidence="2 3">
    <name type="scientific">Araneus ventricosus</name>
    <name type="common">Orbweaver spider</name>
    <name type="synonym">Epeira ventricosa</name>
    <dbReference type="NCBI Taxonomy" id="182803"/>
    <lineage>
        <taxon>Eukaryota</taxon>
        <taxon>Metazoa</taxon>
        <taxon>Ecdysozoa</taxon>
        <taxon>Arthropoda</taxon>
        <taxon>Chelicerata</taxon>
        <taxon>Arachnida</taxon>
        <taxon>Araneae</taxon>
        <taxon>Araneomorphae</taxon>
        <taxon>Entelegynae</taxon>
        <taxon>Araneoidea</taxon>
        <taxon>Araneidae</taxon>
        <taxon>Araneus</taxon>
    </lineage>
</organism>
<gene>
    <name evidence="2" type="ORF">AVEN_33499_1</name>
    <name evidence="1" type="ORF">AVEN_70875_1</name>
</gene>
<evidence type="ECO:0000313" key="2">
    <source>
        <dbReference type="EMBL" id="GBL89163.1"/>
    </source>
</evidence>
<reference evidence="2 3" key="1">
    <citation type="journal article" date="2019" name="Sci. Rep.">
        <title>Orb-weaving spider Araneus ventricosus genome elucidates the spidroin gene catalogue.</title>
        <authorList>
            <person name="Kono N."/>
            <person name="Nakamura H."/>
            <person name="Ohtoshi R."/>
            <person name="Moran D.A.P."/>
            <person name="Shinohara A."/>
            <person name="Yoshida Y."/>
            <person name="Fujiwara M."/>
            <person name="Mori M."/>
            <person name="Tomita M."/>
            <person name="Arakawa K."/>
        </authorList>
    </citation>
    <scope>NUCLEOTIDE SEQUENCE [LARGE SCALE GENOMIC DNA]</scope>
</reference>
<name>A0A4Y2BAT9_ARAVE</name>
<evidence type="ECO:0000313" key="1">
    <source>
        <dbReference type="EMBL" id="GBL88701.1"/>
    </source>
</evidence>
<dbReference type="EMBL" id="BGPR01082912">
    <property type="protein sequence ID" value="GBL89163.1"/>
    <property type="molecule type" value="Genomic_DNA"/>
</dbReference>
<dbReference type="EMBL" id="BGPR01082807">
    <property type="protein sequence ID" value="GBL88701.1"/>
    <property type="molecule type" value="Genomic_DNA"/>
</dbReference>
<keyword evidence="3" id="KW-1185">Reference proteome</keyword>
<protein>
    <submittedName>
        <fullName evidence="2">Uncharacterized protein</fullName>
    </submittedName>
</protein>
<comment type="caution">
    <text evidence="2">The sequence shown here is derived from an EMBL/GenBank/DDBJ whole genome shotgun (WGS) entry which is preliminary data.</text>
</comment>
<evidence type="ECO:0000313" key="3">
    <source>
        <dbReference type="Proteomes" id="UP000499080"/>
    </source>
</evidence>
<sequence length="127" mass="14639">MKKDVDPVTDPRLSRQFTSLSEDFTAAPQGSPTQSVRRLNGEAYSKRLDLCKLKRRFQSVDANSLLTRSHLNGKMLRSSIKNKMRSTIGRNQRLSRPILSKKNMRTIIKFLMSKNFPFAMLRHRNGS</sequence>
<dbReference type="Proteomes" id="UP000499080">
    <property type="component" value="Unassembled WGS sequence"/>
</dbReference>